<keyword evidence="3" id="KW-0067">ATP-binding</keyword>
<dbReference type="SUPFAM" id="SSF160467">
    <property type="entry name" value="PH0987 N-terminal domain-like"/>
    <property type="match status" value="1"/>
</dbReference>
<name>A0A3B0THQ7_9ZZZZ</name>
<protein>
    <submittedName>
        <fullName evidence="5">Allophanate hydrolase 2 subunit 1</fullName>
        <ecNumber evidence="5">3.5.1.54</ecNumber>
    </submittedName>
</protein>
<feature type="domain" description="Carboxyltransferase" evidence="4">
    <location>
        <begin position="8"/>
        <end position="210"/>
    </location>
</feature>
<keyword evidence="2 5" id="KW-0378">Hydrolase</keyword>
<dbReference type="SMART" id="SM00796">
    <property type="entry name" value="AHS1"/>
    <property type="match status" value="1"/>
</dbReference>
<dbReference type="GO" id="GO:0004039">
    <property type="term" value="F:allophanate hydrolase activity"/>
    <property type="evidence" value="ECO:0007669"/>
    <property type="project" value="UniProtKB-EC"/>
</dbReference>
<dbReference type="Pfam" id="PF02682">
    <property type="entry name" value="CT_C_D"/>
    <property type="match status" value="1"/>
</dbReference>
<reference evidence="5" key="1">
    <citation type="submission" date="2018-06" db="EMBL/GenBank/DDBJ databases">
        <authorList>
            <person name="Zhirakovskaya E."/>
        </authorList>
    </citation>
    <scope>NUCLEOTIDE SEQUENCE</scope>
</reference>
<proteinExistence type="predicted"/>
<dbReference type="PANTHER" id="PTHR34698">
    <property type="entry name" value="5-OXOPROLINASE SUBUNIT B"/>
    <property type="match status" value="1"/>
</dbReference>
<keyword evidence="1" id="KW-0547">Nucleotide-binding</keyword>
<dbReference type="Gene3D" id="3.30.1360.40">
    <property type="match status" value="1"/>
</dbReference>
<sequence>MSVRKYSISIRPFGVHAILMEWPKEVEESILNDILQYVHYLETNCLDPNKWEIVPAYNSVTLVHCEKPIDFENLKEKLEKWYGEKKAVAARQRYLWRLPVCYDLEFGIDLVEVSEKLSMSVSETINMHTENIYTVYGIGFLPGFMYLGGLPSSLEIPRRATPRLNVKKGSVGLAGKQTGIYPQESPGGWNIIGNCSVQIFDPKAEDPCFATVGDKVQFYQIEHAEYDLHKIEGEVGIYQPEKIKWDA</sequence>
<dbReference type="InterPro" id="IPR029000">
    <property type="entry name" value="Cyclophilin-like_dom_sf"/>
</dbReference>
<evidence type="ECO:0000256" key="1">
    <source>
        <dbReference type="ARBA" id="ARBA00022741"/>
    </source>
</evidence>
<dbReference type="EMBL" id="UOEL01000127">
    <property type="protein sequence ID" value="VAW15673.1"/>
    <property type="molecule type" value="Genomic_DNA"/>
</dbReference>
<dbReference type="Gene3D" id="2.40.100.10">
    <property type="entry name" value="Cyclophilin-like"/>
    <property type="match status" value="1"/>
</dbReference>
<evidence type="ECO:0000256" key="2">
    <source>
        <dbReference type="ARBA" id="ARBA00022801"/>
    </source>
</evidence>
<organism evidence="5">
    <name type="scientific">hydrothermal vent metagenome</name>
    <dbReference type="NCBI Taxonomy" id="652676"/>
    <lineage>
        <taxon>unclassified sequences</taxon>
        <taxon>metagenomes</taxon>
        <taxon>ecological metagenomes</taxon>
    </lineage>
</organism>
<dbReference type="AlphaFoldDB" id="A0A3B0THQ7"/>
<evidence type="ECO:0000313" key="5">
    <source>
        <dbReference type="EMBL" id="VAW15673.1"/>
    </source>
</evidence>
<dbReference type="NCBIfam" id="TIGR00370">
    <property type="entry name" value="5-oxoprolinase subunit PxpB"/>
    <property type="match status" value="1"/>
</dbReference>
<dbReference type="EC" id="3.5.1.54" evidence="5"/>
<evidence type="ECO:0000259" key="4">
    <source>
        <dbReference type="SMART" id="SM00796"/>
    </source>
</evidence>
<gene>
    <name evidence="5" type="ORF">MNBD_BACTEROID03-2339</name>
</gene>
<dbReference type="InterPro" id="IPR003833">
    <property type="entry name" value="CT_C_D"/>
</dbReference>
<dbReference type="PANTHER" id="PTHR34698:SF2">
    <property type="entry name" value="5-OXOPROLINASE SUBUNIT B"/>
    <property type="match status" value="1"/>
</dbReference>
<dbReference type="InterPro" id="IPR010016">
    <property type="entry name" value="PxpB"/>
</dbReference>
<accession>A0A3B0THQ7</accession>
<dbReference type="GO" id="GO:0005524">
    <property type="term" value="F:ATP binding"/>
    <property type="evidence" value="ECO:0007669"/>
    <property type="project" value="UniProtKB-KW"/>
</dbReference>
<evidence type="ECO:0000256" key="3">
    <source>
        <dbReference type="ARBA" id="ARBA00022840"/>
    </source>
</evidence>
<dbReference type="SUPFAM" id="SSF50891">
    <property type="entry name" value="Cyclophilin-like"/>
    <property type="match status" value="1"/>
</dbReference>